<comment type="PTM">
    <text evidence="9">Phosphorylated in response to DNA damage.</text>
</comment>
<evidence type="ECO:0000313" key="12">
    <source>
        <dbReference type="Proteomes" id="UP000002668"/>
    </source>
</evidence>
<dbReference type="Proteomes" id="UP000002668">
    <property type="component" value="Genome"/>
</dbReference>
<dbReference type="AlphaFoldDB" id="E4ZJP3"/>
<feature type="compositionally biased region" description="Basic residues" evidence="10">
    <location>
        <begin position="217"/>
        <end position="228"/>
    </location>
</feature>
<dbReference type="eggNOG" id="ENOG502S832">
    <property type="taxonomic scope" value="Eukaryota"/>
</dbReference>
<evidence type="ECO:0000256" key="4">
    <source>
        <dbReference type="ARBA" id="ARBA00022763"/>
    </source>
</evidence>
<evidence type="ECO:0000256" key="10">
    <source>
        <dbReference type="SAM" id="MobiDB-lite"/>
    </source>
</evidence>
<comment type="similarity">
    <text evidence="2 9">Belongs to the SLX4 family.</text>
</comment>
<feature type="compositionally biased region" description="Basic and acidic residues" evidence="10">
    <location>
        <begin position="105"/>
        <end position="115"/>
    </location>
</feature>
<dbReference type="OMA" id="SICCLWK"/>
<comment type="subunit">
    <text evidence="9">Forms a heterodimer with SLX1.</text>
</comment>
<dbReference type="STRING" id="985895.E4ZJP3"/>
<feature type="compositionally biased region" description="Basic residues" evidence="10">
    <location>
        <begin position="719"/>
        <end position="728"/>
    </location>
</feature>
<dbReference type="GO" id="GO:0006281">
    <property type="term" value="P:DNA repair"/>
    <property type="evidence" value="ECO:0007669"/>
    <property type="project" value="UniProtKB-UniRule"/>
</dbReference>
<comment type="function">
    <text evidence="9">Regulatory subunit of the SLX1-SLX4 structure-specific endonuclease that resolves DNA secondary structures generated during DNA repair and recombination. Has endonuclease activity towards branched DNA substrates, introducing single-strand cuts in duplex DNA close to junctions with ss-DNA.</text>
</comment>
<protein>
    <recommendedName>
        <fullName evidence="8 9">Structure-specific endonuclease subunit SLX4</fullName>
    </recommendedName>
</protein>
<dbReference type="Pfam" id="PF09494">
    <property type="entry name" value="Slx4"/>
    <property type="match status" value="1"/>
</dbReference>
<keyword evidence="6 9" id="KW-0234">DNA repair</keyword>
<dbReference type="EMBL" id="FP929072">
    <property type="protein sequence ID" value="CBX91328.1"/>
    <property type="molecule type" value="Genomic_DNA"/>
</dbReference>
<keyword evidence="5 9" id="KW-0233">DNA recombination</keyword>
<feature type="region of interest" description="Disordered" evidence="10">
    <location>
        <begin position="89"/>
        <end position="258"/>
    </location>
</feature>
<evidence type="ECO:0000313" key="11">
    <source>
        <dbReference type="EMBL" id="CBX91328.1"/>
    </source>
</evidence>
<feature type="compositionally biased region" description="Low complexity" evidence="10">
    <location>
        <begin position="360"/>
        <end position="372"/>
    </location>
</feature>
<evidence type="ECO:0000256" key="8">
    <source>
        <dbReference type="ARBA" id="ARBA00029496"/>
    </source>
</evidence>
<dbReference type="GO" id="GO:0006310">
    <property type="term" value="P:DNA recombination"/>
    <property type="evidence" value="ECO:0007669"/>
    <property type="project" value="UniProtKB-UniRule"/>
</dbReference>
<dbReference type="InterPro" id="IPR027784">
    <property type="entry name" value="Slx4_ascomycetes"/>
</dbReference>
<evidence type="ECO:0000256" key="1">
    <source>
        <dbReference type="ARBA" id="ARBA00004123"/>
    </source>
</evidence>
<dbReference type="GeneID" id="13287936"/>
<keyword evidence="7 9" id="KW-0539">Nucleus</keyword>
<feature type="region of interest" description="Disordered" evidence="10">
    <location>
        <begin position="444"/>
        <end position="511"/>
    </location>
</feature>
<comment type="subcellular location">
    <subcellularLocation>
        <location evidence="1 9">Nucleus</location>
    </subcellularLocation>
</comment>
<evidence type="ECO:0000256" key="5">
    <source>
        <dbReference type="ARBA" id="ARBA00023172"/>
    </source>
</evidence>
<accession>E4ZJP3</accession>
<feature type="region of interest" description="Disordered" evidence="10">
    <location>
        <begin position="667"/>
        <end position="741"/>
    </location>
</feature>
<dbReference type="InterPro" id="IPR018574">
    <property type="entry name" value="Structure-sp_endonuc_su_Slx4"/>
</dbReference>
<dbReference type="VEuPathDB" id="FungiDB:LEMA_P068360.1"/>
<evidence type="ECO:0000256" key="6">
    <source>
        <dbReference type="ARBA" id="ARBA00023204"/>
    </source>
</evidence>
<organism evidence="12">
    <name type="scientific">Leptosphaeria maculans (strain JN3 / isolate v23.1.3 / race Av1-4-5-6-7-8)</name>
    <name type="common">Blackleg fungus</name>
    <name type="synonym">Phoma lingam</name>
    <dbReference type="NCBI Taxonomy" id="985895"/>
    <lineage>
        <taxon>Eukaryota</taxon>
        <taxon>Fungi</taxon>
        <taxon>Dikarya</taxon>
        <taxon>Ascomycota</taxon>
        <taxon>Pezizomycotina</taxon>
        <taxon>Dothideomycetes</taxon>
        <taxon>Pleosporomycetidae</taxon>
        <taxon>Pleosporales</taxon>
        <taxon>Pleosporineae</taxon>
        <taxon>Leptosphaeriaceae</taxon>
        <taxon>Plenodomus</taxon>
        <taxon>Plenodomus lingam/Leptosphaeria maculans species complex</taxon>
    </lineage>
</organism>
<feature type="compositionally biased region" description="Basic residues" evidence="10">
    <location>
        <begin position="116"/>
        <end position="125"/>
    </location>
</feature>
<feature type="compositionally biased region" description="Basic residues" evidence="10">
    <location>
        <begin position="193"/>
        <end position="204"/>
    </location>
</feature>
<feature type="compositionally biased region" description="Polar residues" evidence="10">
    <location>
        <begin position="635"/>
        <end position="651"/>
    </location>
</feature>
<feature type="compositionally biased region" description="Basic residues" evidence="10">
    <location>
        <begin position="484"/>
        <end position="494"/>
    </location>
</feature>
<dbReference type="GO" id="GO:0017108">
    <property type="term" value="F:5'-flap endonuclease activity"/>
    <property type="evidence" value="ECO:0007669"/>
    <property type="project" value="InterPro"/>
</dbReference>
<keyword evidence="4 9" id="KW-0227">DNA damage</keyword>
<feature type="compositionally biased region" description="Basic residues" evidence="10">
    <location>
        <begin position="139"/>
        <end position="149"/>
    </location>
</feature>
<keyword evidence="12" id="KW-1185">Reference proteome</keyword>
<dbReference type="GO" id="GO:0006260">
    <property type="term" value="P:DNA replication"/>
    <property type="evidence" value="ECO:0007669"/>
    <property type="project" value="InterPro"/>
</dbReference>
<proteinExistence type="inferred from homology"/>
<feature type="compositionally biased region" description="Polar residues" evidence="10">
    <location>
        <begin position="57"/>
        <end position="66"/>
    </location>
</feature>
<evidence type="ECO:0000256" key="7">
    <source>
        <dbReference type="ARBA" id="ARBA00023242"/>
    </source>
</evidence>
<dbReference type="HOGENOM" id="CLU_302495_0_0_1"/>
<reference evidence="12" key="1">
    <citation type="journal article" date="2011" name="Nat. Commun.">
        <title>Effector diversification within compartments of the Leptosphaeria maculans genome affected by Repeat-Induced Point mutations.</title>
        <authorList>
            <person name="Rouxel T."/>
            <person name="Grandaubert J."/>
            <person name="Hane J.K."/>
            <person name="Hoede C."/>
            <person name="van de Wouw A.P."/>
            <person name="Couloux A."/>
            <person name="Dominguez V."/>
            <person name="Anthouard V."/>
            <person name="Bally P."/>
            <person name="Bourras S."/>
            <person name="Cozijnsen A.J."/>
            <person name="Ciuffetti L.M."/>
            <person name="Degrave A."/>
            <person name="Dilmaghani A."/>
            <person name="Duret L."/>
            <person name="Fudal I."/>
            <person name="Goodwin S.B."/>
            <person name="Gout L."/>
            <person name="Glaser N."/>
            <person name="Linglin J."/>
            <person name="Kema G.H.J."/>
            <person name="Lapalu N."/>
            <person name="Lawrence C.B."/>
            <person name="May K."/>
            <person name="Meyer M."/>
            <person name="Ollivier B."/>
            <person name="Poulain J."/>
            <person name="Schoch C.L."/>
            <person name="Simon A."/>
            <person name="Spatafora J.W."/>
            <person name="Stachowiak A."/>
            <person name="Turgeon B.G."/>
            <person name="Tyler B.M."/>
            <person name="Vincent D."/>
            <person name="Weissenbach J."/>
            <person name="Amselem J."/>
            <person name="Quesneville H."/>
            <person name="Oliver R.P."/>
            <person name="Wincker P."/>
            <person name="Balesdent M.-H."/>
            <person name="Howlett B.J."/>
        </authorList>
    </citation>
    <scope>NUCLEOTIDE SEQUENCE [LARGE SCALE GENOMIC DNA]</scope>
    <source>
        <strain evidence="12">JN3 / isolate v23.1.3 / race Av1-4-5-6-7-8</strain>
    </source>
</reference>
<feature type="region of interest" description="Disordered" evidence="10">
    <location>
        <begin position="628"/>
        <end position="651"/>
    </location>
</feature>
<dbReference type="OrthoDB" id="5349119at2759"/>
<sequence>MAGTTFDIVVLSSSPPEHSAPPPHINGHPLCRVAVPLSSPLRYSPPMSPLRSISGAPRSNSRTAPITESAVRGFATVGSLVQSEYFVEPVEGETPPVQQAGSRRGSRETIHDNKVPTKKPRKRTTKTTAEEDDVEKPKPKPKPRARKPKANKDIPAADPELRLPVPTKSHFFNHETTESTTDPTDEVVPKLTKSGKPRKPRTKKQMVEEQGVESIPKPKRTRVTKAKKTTKDGQLPREDAALTSAQKRDAAGQTNEELKYSLGQGLAPVRDDATIWEVPQSPRPKKKTAPKQKKVDPLAEGLDLEEAVTRRRDWTPPCDTAVVSHFTDSIGKENKSLEPNTNGTFTHLVSNFAYAQSPSFQTTATTTESVSTNERMPVTKRQRVELMDIPGHQTNSRNSSPEKGKAPKKKSRTITDIVTEQYAPKEVSPDPNAVISNFFDARSTTSKVPLNDNPGPDGIEPPKKAPRKQNNSKSDLEKTGANSKPKRAPKKSAAKPKPISEKLLSPTSALSRLSRQNVLFGTSSQLALEESPATVRQIQQAMRESERDSSFLDDSFLAAPPRWPKLERTIGRRGLWSESARDADGGMLEHMEDVHIPEPDRTEDIQLLMDGSNDDPDVAGSFIDIDDIEPLPQHTAPSDSTTPLQTASQTMKAVEVQDDDYPMIDDILEEQQPPPSNQNAESQHSFADIDDFTPPPARVHASVPSQLPSPTPDSTNTSPKKRRGRPPKSKPASTPQHSTPRFIDIEEILDSEDEALSPFSPTPPRVHRLADLPPLPLTSPSNPSKSSTPDPTIPRIHRIPATHLEWSAIKPTIFTALTSHIRSLPPTRDPHNPSWHEKILMFDPIVIEDFTAYVNANTQVRVFRRATQKQVKAWNAELKRCGGAGVLDVRDKAEDEVYAVEKELEGFMVKAWCEGLSVCCVNRIKGNGRKRKGFY</sequence>
<dbReference type="HAMAP" id="MF_03110">
    <property type="entry name" value="Endonuc_su_Slx4"/>
    <property type="match status" value="1"/>
</dbReference>
<evidence type="ECO:0000256" key="9">
    <source>
        <dbReference type="HAMAP-Rule" id="MF_03110"/>
    </source>
</evidence>
<feature type="region of interest" description="Disordered" evidence="10">
    <location>
        <begin position="360"/>
        <end position="415"/>
    </location>
</feature>
<evidence type="ECO:0000256" key="3">
    <source>
        <dbReference type="ARBA" id="ARBA00022553"/>
    </source>
</evidence>
<gene>
    <name evidence="9" type="primary">SLX4</name>
    <name evidence="11" type="ORF">LEMA_P068360.1</name>
</gene>
<feature type="compositionally biased region" description="Low complexity" evidence="10">
    <location>
        <begin position="778"/>
        <end position="790"/>
    </location>
</feature>
<feature type="compositionally biased region" description="Basic residues" evidence="10">
    <location>
        <begin position="283"/>
        <end position="292"/>
    </location>
</feature>
<feature type="region of interest" description="Disordered" evidence="10">
    <location>
        <begin position="46"/>
        <end position="67"/>
    </location>
</feature>
<evidence type="ECO:0000256" key="2">
    <source>
        <dbReference type="ARBA" id="ARBA00006661"/>
    </source>
</evidence>
<keyword evidence="3 9" id="KW-0597">Phosphoprotein</keyword>
<name>E4ZJP3_LEPMJ</name>
<feature type="region of interest" description="Disordered" evidence="10">
    <location>
        <begin position="755"/>
        <end position="793"/>
    </location>
</feature>
<dbReference type="GO" id="GO:0033557">
    <property type="term" value="C:Slx1-Slx4 complex"/>
    <property type="evidence" value="ECO:0007669"/>
    <property type="project" value="UniProtKB-UniRule"/>
</dbReference>
<feature type="compositionally biased region" description="Basic and acidic residues" evidence="10">
    <location>
        <begin position="229"/>
        <end position="250"/>
    </location>
</feature>
<feature type="region of interest" description="Disordered" evidence="10">
    <location>
        <begin position="274"/>
        <end position="297"/>
    </location>
</feature>
<dbReference type="InParanoid" id="E4ZJP3"/>